<feature type="coiled-coil region" evidence="4">
    <location>
        <begin position="235"/>
        <end position="428"/>
    </location>
</feature>
<feature type="repeat" description="WD" evidence="3">
    <location>
        <begin position="556"/>
        <end position="598"/>
    </location>
</feature>
<dbReference type="Gene3D" id="2.130.10.10">
    <property type="entry name" value="YVTN repeat-like/Quinoprotein amine dehydrogenase"/>
    <property type="match status" value="2"/>
</dbReference>
<name>A0AAD5DQG6_9CHLO</name>
<evidence type="ECO:0000259" key="5">
    <source>
        <dbReference type="Pfam" id="PF08614"/>
    </source>
</evidence>
<evidence type="ECO:0000256" key="2">
    <source>
        <dbReference type="ARBA" id="ARBA00022737"/>
    </source>
</evidence>
<dbReference type="InterPro" id="IPR019775">
    <property type="entry name" value="WD40_repeat_CS"/>
</dbReference>
<dbReference type="InterPro" id="IPR001680">
    <property type="entry name" value="WD40_rpt"/>
</dbReference>
<feature type="domain" description="DUF7880" evidence="6">
    <location>
        <begin position="38"/>
        <end position="159"/>
    </location>
</feature>
<dbReference type="SUPFAM" id="SSF50978">
    <property type="entry name" value="WD40 repeat-like"/>
    <property type="match status" value="1"/>
</dbReference>
<dbReference type="SMART" id="SM00320">
    <property type="entry name" value="WD40"/>
    <property type="match status" value="7"/>
</dbReference>
<feature type="coiled-coil region" evidence="4">
    <location>
        <begin position="153"/>
        <end position="180"/>
    </location>
</feature>
<dbReference type="InterPro" id="IPR057202">
    <property type="entry name" value="DUF7880"/>
</dbReference>
<accession>A0AAD5DQG6</accession>
<dbReference type="PROSITE" id="PS50082">
    <property type="entry name" value="WD_REPEATS_2"/>
    <property type="match status" value="4"/>
</dbReference>
<dbReference type="InterPro" id="IPR015943">
    <property type="entry name" value="WD40/YVTN_repeat-like_dom_sf"/>
</dbReference>
<dbReference type="GO" id="GO:0000045">
    <property type="term" value="P:autophagosome assembly"/>
    <property type="evidence" value="ECO:0007669"/>
    <property type="project" value="InterPro"/>
</dbReference>
<feature type="repeat" description="WD" evidence="3">
    <location>
        <begin position="472"/>
        <end position="504"/>
    </location>
</feature>
<dbReference type="PRINTS" id="PR00320">
    <property type="entry name" value="GPROTEINBRPT"/>
</dbReference>
<comment type="caution">
    <text evidence="7">The sequence shown here is derived from an EMBL/GenBank/DDBJ whole genome shotgun (WGS) entry which is preliminary data.</text>
</comment>
<feature type="domain" description="Autophagy-related protein 16" evidence="5">
    <location>
        <begin position="206"/>
        <end position="401"/>
    </location>
</feature>
<organism evidence="7 8">
    <name type="scientific">Chlorella ohadii</name>
    <dbReference type="NCBI Taxonomy" id="2649997"/>
    <lineage>
        <taxon>Eukaryota</taxon>
        <taxon>Viridiplantae</taxon>
        <taxon>Chlorophyta</taxon>
        <taxon>core chlorophytes</taxon>
        <taxon>Trebouxiophyceae</taxon>
        <taxon>Chlorellales</taxon>
        <taxon>Chlorellaceae</taxon>
        <taxon>Chlorella clade</taxon>
        <taxon>Chlorella</taxon>
    </lineage>
</organism>
<reference evidence="7" key="1">
    <citation type="submission" date="2020-11" db="EMBL/GenBank/DDBJ databases">
        <title>Chlorella ohadii genome sequencing and assembly.</title>
        <authorList>
            <person name="Murik O."/>
            <person name="Treves H."/>
            <person name="Kedem I."/>
            <person name="Shotland Y."/>
            <person name="Kaplan A."/>
        </authorList>
    </citation>
    <scope>NUCLEOTIDE SEQUENCE</scope>
    <source>
        <strain evidence="7">1</strain>
    </source>
</reference>
<dbReference type="Proteomes" id="UP001205105">
    <property type="component" value="Unassembled WGS sequence"/>
</dbReference>
<keyword evidence="4" id="KW-0175">Coiled coil</keyword>
<dbReference type="PANTHER" id="PTHR19878">
    <property type="entry name" value="AUTOPHAGY PROTEIN 16-LIKE"/>
    <property type="match status" value="1"/>
</dbReference>
<evidence type="ECO:0000259" key="6">
    <source>
        <dbReference type="Pfam" id="PF25306"/>
    </source>
</evidence>
<feature type="repeat" description="WD" evidence="3">
    <location>
        <begin position="514"/>
        <end position="555"/>
    </location>
</feature>
<dbReference type="PANTHER" id="PTHR19878:SF8">
    <property type="entry name" value="AUTOPHAGY-RELATED 16, ISOFORM F"/>
    <property type="match status" value="1"/>
</dbReference>
<dbReference type="PROSITE" id="PS00678">
    <property type="entry name" value="WD_REPEATS_1"/>
    <property type="match status" value="1"/>
</dbReference>
<dbReference type="AlphaFoldDB" id="A0AAD5DQG6"/>
<evidence type="ECO:0000313" key="8">
    <source>
        <dbReference type="Proteomes" id="UP001205105"/>
    </source>
</evidence>
<evidence type="ECO:0000256" key="4">
    <source>
        <dbReference type="SAM" id="Coils"/>
    </source>
</evidence>
<protein>
    <recommendedName>
        <fullName evidence="9">Autophagy-related protein 16 domain-containing protein</fullName>
    </recommendedName>
</protein>
<evidence type="ECO:0000313" key="7">
    <source>
        <dbReference type="EMBL" id="KAI7842095.1"/>
    </source>
</evidence>
<dbReference type="InterPro" id="IPR020472">
    <property type="entry name" value="WD40_PAC1"/>
</dbReference>
<gene>
    <name evidence="7" type="ORF">COHA_004290</name>
</gene>
<feature type="repeat" description="WD" evidence="3">
    <location>
        <begin position="607"/>
        <end position="639"/>
    </location>
</feature>
<dbReference type="InterPro" id="IPR045160">
    <property type="entry name" value="ATG16"/>
</dbReference>
<keyword evidence="1 3" id="KW-0853">WD repeat</keyword>
<dbReference type="InterPro" id="IPR036322">
    <property type="entry name" value="WD40_repeat_dom_sf"/>
</dbReference>
<dbReference type="PROSITE" id="PS50294">
    <property type="entry name" value="WD_REPEATS_REGION"/>
    <property type="match status" value="2"/>
</dbReference>
<keyword evidence="2" id="KW-0677">Repeat</keyword>
<proteinExistence type="predicted"/>
<dbReference type="EMBL" id="JADXDR010000056">
    <property type="protein sequence ID" value="KAI7842095.1"/>
    <property type="molecule type" value="Genomic_DNA"/>
</dbReference>
<evidence type="ECO:0008006" key="9">
    <source>
        <dbReference type="Google" id="ProtNLM"/>
    </source>
</evidence>
<evidence type="ECO:0000256" key="3">
    <source>
        <dbReference type="PROSITE-ProRule" id="PRU00221"/>
    </source>
</evidence>
<evidence type="ECO:0000256" key="1">
    <source>
        <dbReference type="ARBA" id="ARBA00022574"/>
    </source>
</evidence>
<dbReference type="InterPro" id="IPR013923">
    <property type="entry name" value="Autophagy-rel_prot_16_dom"/>
</dbReference>
<dbReference type="Pfam" id="PF00400">
    <property type="entry name" value="WD40"/>
    <property type="match status" value="5"/>
</dbReference>
<dbReference type="CDD" id="cd00200">
    <property type="entry name" value="WD40"/>
    <property type="match status" value="1"/>
</dbReference>
<dbReference type="Pfam" id="PF08614">
    <property type="entry name" value="ATG16"/>
    <property type="match status" value="1"/>
</dbReference>
<sequence length="785" mass="84325">MLLATVACMLPDGLWLKDNDAVKAGLAKYVKKKKLERLDSYVPPLLAARDQLVRIGRVMLQDPAAARQLLRSGVFTGLRDNVRSLGEYASQRAGDESGRALVRGFFTALEAFDGALRQAQRGEEGLPEDARAKLDATVEALDKLLATVPEEDMQRAQRVIDEISRLDEEAAEEAAAAQQQGSGVDAARLQSLLMDVACPPAIVEAIYGQLVQQNAAQRGAFGELVADYSTVLTRARELQVRCAQLDKEASELRLENETLLRAVEDGKHAAVQSAQFAAMEARAQALQDELTAAYKEKAALAEQSLQATRQLQVVRDINERQSRELTDAADEAKRLKEQQIKELQGQVDHFREAHATVSREMEARLAEAQGASAKLAAVEAESAELVRRLIEMKDREADRMNEINRLEAETIARAKQEATAVLARAEARAQALGASLGRQRTSEGAELVEASMRRLSDADEAAEQPSTLLKSVPGHDGGCYGLAFNRTGELLASGGADKCVKLWDPFTAAVKTTLRGAFEGINGVAFTSDSKLVLAADNKQAVRVWDVATGRLRHSLTGHTGKVVGVACSPADPHLAVSCGSERAIKVWGLTDGLHRRSMMCPSICNSLAITTDGSLVASGHFDGTLRFWDLRTGRVAHEVAGLHSPHGGITSVDTGSSGALVLTCGKDNLLRCVDVRRFEVRHTLSAPSFSVGGAWTTACFRCEHWEQQAAAGSADGTVFLWDIAKSTVAARLRDPKQLQPAVACAWCPLGLPLVSCDKAGGIGFWTGRPSKRGGGSSSGTGAVR</sequence>
<dbReference type="Pfam" id="PF25306">
    <property type="entry name" value="DUF7880"/>
    <property type="match status" value="1"/>
</dbReference>
<keyword evidence="8" id="KW-1185">Reference proteome</keyword>